<dbReference type="PROSITE" id="PS50267">
    <property type="entry name" value="NA_NEUROTRAN_SYMP_3"/>
    <property type="match status" value="1"/>
</dbReference>
<dbReference type="PANTHER" id="PTHR11616:SF240">
    <property type="entry name" value="BLOATED TUBULES, ISOFORM B-RELATED"/>
    <property type="match status" value="1"/>
</dbReference>
<dbReference type="PRINTS" id="PR00176">
    <property type="entry name" value="NANEUSMPORT"/>
</dbReference>
<feature type="transmembrane region" description="Helical" evidence="7">
    <location>
        <begin position="419"/>
        <end position="439"/>
    </location>
</feature>
<accession>A0AAN7SYY0</accession>
<dbReference type="GO" id="GO:0035725">
    <property type="term" value="P:sodium ion transmembrane transport"/>
    <property type="evidence" value="ECO:0007669"/>
    <property type="project" value="TreeGrafter"/>
</dbReference>
<reference evidence="8 9" key="1">
    <citation type="submission" date="2023-08" db="EMBL/GenBank/DDBJ databases">
        <title>Black Yeasts Isolated from many extreme environments.</title>
        <authorList>
            <person name="Coleine C."/>
            <person name="Stajich J.E."/>
            <person name="Selbmann L."/>
        </authorList>
    </citation>
    <scope>NUCLEOTIDE SEQUENCE [LARGE SCALE GENOMIC DNA]</scope>
    <source>
        <strain evidence="8 9">CCFEE 5910</strain>
    </source>
</reference>
<dbReference type="CDD" id="cd11554">
    <property type="entry name" value="SLC6sbd_u2"/>
    <property type="match status" value="1"/>
</dbReference>
<evidence type="ECO:0000256" key="6">
    <source>
        <dbReference type="SAM" id="MobiDB-lite"/>
    </source>
</evidence>
<keyword evidence="2" id="KW-0813">Transport</keyword>
<dbReference type="Pfam" id="PF00209">
    <property type="entry name" value="SNF"/>
    <property type="match status" value="1"/>
</dbReference>
<gene>
    <name evidence="8" type="ORF">LTR05_004523</name>
</gene>
<dbReference type="AlphaFoldDB" id="A0AAN7SYY0"/>
<evidence type="ECO:0000256" key="2">
    <source>
        <dbReference type="ARBA" id="ARBA00022448"/>
    </source>
</evidence>
<dbReference type="Proteomes" id="UP001309876">
    <property type="component" value="Unassembled WGS sequence"/>
</dbReference>
<keyword evidence="5 7" id="KW-0472">Membrane</keyword>
<comment type="caution">
    <text evidence="8">The sequence shown here is derived from an EMBL/GenBank/DDBJ whole genome shotgun (WGS) entry which is preliminary data.</text>
</comment>
<name>A0AAN7SYY0_9EURO</name>
<dbReference type="SUPFAM" id="SSF161070">
    <property type="entry name" value="SNF-like"/>
    <property type="match status" value="1"/>
</dbReference>
<comment type="subcellular location">
    <subcellularLocation>
        <location evidence="1">Membrane</location>
        <topology evidence="1">Multi-pass membrane protein</topology>
    </subcellularLocation>
</comment>
<feature type="transmembrane region" description="Helical" evidence="7">
    <location>
        <begin position="347"/>
        <end position="368"/>
    </location>
</feature>
<protein>
    <submittedName>
        <fullName evidence="8">Uncharacterized protein</fullName>
    </submittedName>
</protein>
<feature type="transmembrane region" description="Helical" evidence="7">
    <location>
        <begin position="210"/>
        <end position="229"/>
    </location>
</feature>
<feature type="transmembrane region" description="Helical" evidence="7">
    <location>
        <begin position="388"/>
        <end position="413"/>
    </location>
</feature>
<feature type="transmembrane region" description="Helical" evidence="7">
    <location>
        <begin position="479"/>
        <end position="498"/>
    </location>
</feature>
<keyword evidence="4 7" id="KW-1133">Transmembrane helix</keyword>
<keyword evidence="3 7" id="KW-0812">Transmembrane</keyword>
<evidence type="ECO:0000313" key="8">
    <source>
        <dbReference type="EMBL" id="KAK5085242.1"/>
    </source>
</evidence>
<feature type="region of interest" description="Disordered" evidence="6">
    <location>
        <begin position="634"/>
        <end position="654"/>
    </location>
</feature>
<feature type="transmembrane region" description="Helical" evidence="7">
    <location>
        <begin position="103"/>
        <end position="127"/>
    </location>
</feature>
<proteinExistence type="predicted"/>
<feature type="region of interest" description="Disordered" evidence="6">
    <location>
        <begin position="1"/>
        <end position="24"/>
    </location>
</feature>
<dbReference type="GO" id="GO:0005886">
    <property type="term" value="C:plasma membrane"/>
    <property type="evidence" value="ECO:0007669"/>
    <property type="project" value="TreeGrafter"/>
</dbReference>
<evidence type="ECO:0000313" key="9">
    <source>
        <dbReference type="Proteomes" id="UP001309876"/>
    </source>
</evidence>
<feature type="transmembrane region" description="Helical" evidence="7">
    <location>
        <begin position="178"/>
        <end position="198"/>
    </location>
</feature>
<feature type="transmembrane region" description="Helical" evidence="7">
    <location>
        <begin position="31"/>
        <end position="49"/>
    </location>
</feature>
<keyword evidence="9" id="KW-1185">Reference proteome</keyword>
<evidence type="ECO:0000256" key="3">
    <source>
        <dbReference type="ARBA" id="ARBA00022692"/>
    </source>
</evidence>
<evidence type="ECO:0000256" key="7">
    <source>
        <dbReference type="SAM" id="Phobius"/>
    </source>
</evidence>
<dbReference type="InterPro" id="IPR000175">
    <property type="entry name" value="Na/ntran_symport"/>
</dbReference>
<evidence type="ECO:0000256" key="4">
    <source>
        <dbReference type="ARBA" id="ARBA00022989"/>
    </source>
</evidence>
<dbReference type="InterPro" id="IPR037272">
    <property type="entry name" value="SNS_sf"/>
</dbReference>
<evidence type="ECO:0000256" key="1">
    <source>
        <dbReference type="ARBA" id="ARBA00004141"/>
    </source>
</evidence>
<feature type="transmembrane region" description="Helical" evidence="7">
    <location>
        <begin position="583"/>
        <end position="606"/>
    </location>
</feature>
<sequence length="654" mass="71992">MNTLKKAGNWLAPPANKSEDGRDQWPSRTSFILAAMGGCAGMGNLLRYPSQVYNNHGLQWFVPYLMAVFIIAIPVLVLEIAIGQAYRGGSVIAYNNVNHRLRGLGLGLLFVAFFVGHYFVVNLAWIMDYFRNSFTSPLPWTGRGEEFYYQDVVANVDPIVGSLSEDGSSVLSYTSYPGIGLVGETVGWTAFTWFLVWLCIFKGVGLTGRVVYFTLGLPIVITIILVGRACSLENAGEGVGLVWATWRSSELARGQIWQTACGQVFFSTGVGFGYFTSYASYNQKYSNAVMDSILIVCSNVLFENFAAFAVFGVVGYLRLFPQDGVRLGSFTVGFLTLPLAVTEMPGANFWAFALFFTLMVLGFSSAFAQLDAIVTMWMDSGTKLSRPVVVTILVMISFLLSLPYCTQFGYYLLEGIDRWINDVALIFVVWAECVCSTTVYRWKDVTNQVGLLAFTIYNIGYFGGMIFGVAVAHAVSPPAGAGLGFGLYVAGAVASVTLSQTPTSGAARFWARNTYASRFWYLAFYSGNQLRRDLNLIVGTGKNWTIPSFWPLLMRYISAPILAIIFSFAYPSFYLLRYDPLHILGFTLAHVCLLVIGLGVILPRWFDVFLPPHRLNDGKVDTIPNVNQSAIDAEQKALEEGGDTTGPGKDEPIK</sequence>
<evidence type="ECO:0000256" key="5">
    <source>
        <dbReference type="ARBA" id="ARBA00023136"/>
    </source>
</evidence>
<feature type="transmembrane region" description="Helical" evidence="7">
    <location>
        <begin position="293"/>
        <end position="317"/>
    </location>
</feature>
<feature type="transmembrane region" description="Helical" evidence="7">
    <location>
        <begin position="552"/>
        <end position="571"/>
    </location>
</feature>
<feature type="transmembrane region" description="Helical" evidence="7">
    <location>
        <begin position="61"/>
        <end position="82"/>
    </location>
</feature>
<dbReference type="EMBL" id="JAVRRJ010000004">
    <property type="protein sequence ID" value="KAK5085242.1"/>
    <property type="molecule type" value="Genomic_DNA"/>
</dbReference>
<feature type="transmembrane region" description="Helical" evidence="7">
    <location>
        <begin position="451"/>
        <end position="473"/>
    </location>
</feature>
<dbReference type="PANTHER" id="PTHR11616">
    <property type="entry name" value="SODIUM/CHLORIDE DEPENDENT TRANSPORTER"/>
    <property type="match status" value="1"/>
</dbReference>
<organism evidence="8 9">
    <name type="scientific">Lithohypha guttulata</name>
    <dbReference type="NCBI Taxonomy" id="1690604"/>
    <lineage>
        <taxon>Eukaryota</taxon>
        <taxon>Fungi</taxon>
        <taxon>Dikarya</taxon>
        <taxon>Ascomycota</taxon>
        <taxon>Pezizomycotina</taxon>
        <taxon>Eurotiomycetes</taxon>
        <taxon>Chaetothyriomycetidae</taxon>
        <taxon>Chaetothyriales</taxon>
        <taxon>Trichomeriaceae</taxon>
        <taxon>Lithohypha</taxon>
    </lineage>
</organism>